<feature type="compositionally biased region" description="Polar residues" evidence="1">
    <location>
        <begin position="246"/>
        <end position="256"/>
    </location>
</feature>
<feature type="compositionally biased region" description="Polar residues" evidence="1">
    <location>
        <begin position="387"/>
        <end position="397"/>
    </location>
</feature>
<sequence length="446" mass="49962">MDSESAKTASEIIDRLKSQGLFDRIRKQCLEDIDIDENYRRLESQAASFVSDFLRGRVKPPTSEKLKLRERLRNELMRTQMLTAGVDLIVKNAVKSKLPRNFQDQLRAVVCESLGVAGPSTNSQVGENDVDELAQGDDAMDIESTNSLSPVDAETSSPILNNQLYTQTSLQRDPVINEGQAASATHVIWNGVQLELDDVSDEDEIAANKQPRDTCNHSARDPHHHYQQYYHGHHRSDNQARYPHSPLSTSPVSDGSSPKLGDTTGPSKLKEYFMAHRHQGGRQPSEHPRRSSRDLDIPHRLHRDSEAYNPAPFTRYDSGSSSEEAYVPGATDVPEFMLQAPHSSTTRGPRRSAYPQGGNSPILRSPKLRPSGRLFREHRSDYCDPQALQQPMTVSRHSGSRHRNSTSESSRSPDPPINRKRKFPDDSMPFTVSIVSNYFPGKMAIS</sequence>
<dbReference type="EMBL" id="UZAN01048304">
    <property type="protein sequence ID" value="VDP86322.1"/>
    <property type="molecule type" value="Genomic_DNA"/>
</dbReference>
<evidence type="ECO:0000259" key="2">
    <source>
        <dbReference type="Pfam" id="PF05205"/>
    </source>
</evidence>
<protein>
    <submittedName>
        <fullName evidence="5">Biorientation of chromosomes in cell division protein 1-like 1</fullName>
    </submittedName>
</protein>
<dbReference type="GO" id="GO:0048188">
    <property type="term" value="C:Set1C/COMPASS complex"/>
    <property type="evidence" value="ECO:0007669"/>
    <property type="project" value="TreeGrafter"/>
</dbReference>
<dbReference type="WBParaSite" id="ECPE_0001003101-mRNA-1">
    <property type="protein sequence ID" value="ECPE_0001003101-mRNA-1"/>
    <property type="gene ID" value="ECPE_0001003101"/>
</dbReference>
<dbReference type="AlphaFoldDB" id="A0A183ASR4"/>
<accession>A0A183ASR4</accession>
<reference evidence="3 4" key="2">
    <citation type="submission" date="2018-11" db="EMBL/GenBank/DDBJ databases">
        <authorList>
            <consortium name="Pathogen Informatics"/>
        </authorList>
    </citation>
    <scope>NUCLEOTIDE SEQUENCE [LARGE SCALE GENOMIC DNA]</scope>
    <source>
        <strain evidence="3 4">Egypt</strain>
    </source>
</reference>
<evidence type="ECO:0000313" key="4">
    <source>
        <dbReference type="Proteomes" id="UP000272942"/>
    </source>
</evidence>
<feature type="region of interest" description="Disordered" evidence="1">
    <location>
        <begin position="230"/>
        <end position="267"/>
    </location>
</feature>
<evidence type="ECO:0000313" key="3">
    <source>
        <dbReference type="EMBL" id="VDP86322.1"/>
    </source>
</evidence>
<feature type="region of interest" description="Disordered" evidence="1">
    <location>
        <begin position="300"/>
        <end position="327"/>
    </location>
</feature>
<proteinExistence type="predicted"/>
<dbReference type="PANTHER" id="PTHR31532:SF10">
    <property type="entry name" value="BIORIENTATION OF CHROMOSOMES IN CELL DIVISION PROTEIN 1-LIKE 1"/>
    <property type="match status" value="1"/>
</dbReference>
<feature type="region of interest" description="Disordered" evidence="1">
    <location>
        <begin position="381"/>
        <end position="426"/>
    </location>
</feature>
<evidence type="ECO:0000313" key="5">
    <source>
        <dbReference type="WBParaSite" id="ECPE_0001003101-mRNA-1"/>
    </source>
</evidence>
<gene>
    <name evidence="3" type="ORF">ECPE_LOCUS9999</name>
</gene>
<feature type="domain" description="BOD1/SHG1" evidence="2">
    <location>
        <begin position="12"/>
        <end position="105"/>
    </location>
</feature>
<dbReference type="Pfam" id="PF05205">
    <property type="entry name" value="COMPASS-Shg1"/>
    <property type="match status" value="1"/>
</dbReference>
<dbReference type="InterPro" id="IPR055264">
    <property type="entry name" value="BOD1/SHG1_dom"/>
</dbReference>
<dbReference type="GO" id="GO:0031297">
    <property type="term" value="P:replication fork processing"/>
    <property type="evidence" value="ECO:0007669"/>
    <property type="project" value="TreeGrafter"/>
</dbReference>
<dbReference type="Proteomes" id="UP000272942">
    <property type="component" value="Unassembled WGS sequence"/>
</dbReference>
<feature type="region of interest" description="Disordered" evidence="1">
    <location>
        <begin position="340"/>
        <end position="369"/>
    </location>
</feature>
<dbReference type="OrthoDB" id="7605699at2759"/>
<dbReference type="PANTHER" id="PTHR31532">
    <property type="entry name" value="BIORIENTATION OF CHROMOSOMES IN CELL DIVISION 1 FAMILY MEMBER"/>
    <property type="match status" value="1"/>
</dbReference>
<keyword evidence="4" id="KW-1185">Reference proteome</keyword>
<organism evidence="5">
    <name type="scientific">Echinostoma caproni</name>
    <dbReference type="NCBI Taxonomy" id="27848"/>
    <lineage>
        <taxon>Eukaryota</taxon>
        <taxon>Metazoa</taxon>
        <taxon>Spiralia</taxon>
        <taxon>Lophotrochozoa</taxon>
        <taxon>Platyhelminthes</taxon>
        <taxon>Trematoda</taxon>
        <taxon>Digenea</taxon>
        <taxon>Plagiorchiida</taxon>
        <taxon>Echinostomata</taxon>
        <taxon>Echinostomatoidea</taxon>
        <taxon>Echinostomatidae</taxon>
        <taxon>Echinostoma</taxon>
    </lineage>
</organism>
<name>A0A183ASR4_9TREM</name>
<reference evidence="5" key="1">
    <citation type="submission" date="2016-06" db="UniProtKB">
        <authorList>
            <consortium name="WormBaseParasite"/>
        </authorList>
    </citation>
    <scope>IDENTIFICATION</scope>
</reference>
<evidence type="ECO:0000256" key="1">
    <source>
        <dbReference type="SAM" id="MobiDB-lite"/>
    </source>
</evidence>